<dbReference type="AlphaFoldDB" id="K1WVR9"/>
<reference evidence="2 3" key="1">
    <citation type="journal article" date="2012" name="BMC Genomics">
        <title>Sequencing the genome of Marssonina brunnea reveals fungus-poplar co-evolution.</title>
        <authorList>
            <person name="Zhu S."/>
            <person name="Cao Y.-Z."/>
            <person name="Jiang C."/>
            <person name="Tan B.-Y."/>
            <person name="Wang Z."/>
            <person name="Feng S."/>
            <person name="Zhang L."/>
            <person name="Su X.-H."/>
            <person name="Brejova B."/>
            <person name="Vinar T."/>
            <person name="Xu M."/>
            <person name="Wang M.-X."/>
            <person name="Zhang S.-G."/>
            <person name="Huang M.-R."/>
            <person name="Wu R."/>
            <person name="Zhou Y."/>
        </authorList>
    </citation>
    <scope>NUCLEOTIDE SEQUENCE [LARGE SCALE GENOMIC DNA]</scope>
    <source>
        <strain evidence="2 3">MB_m1</strain>
    </source>
</reference>
<organism evidence="2 3">
    <name type="scientific">Marssonina brunnea f. sp. multigermtubi (strain MB_m1)</name>
    <name type="common">Marssonina leaf spot fungus</name>
    <dbReference type="NCBI Taxonomy" id="1072389"/>
    <lineage>
        <taxon>Eukaryota</taxon>
        <taxon>Fungi</taxon>
        <taxon>Dikarya</taxon>
        <taxon>Ascomycota</taxon>
        <taxon>Pezizomycotina</taxon>
        <taxon>Leotiomycetes</taxon>
        <taxon>Helotiales</taxon>
        <taxon>Drepanopezizaceae</taxon>
        <taxon>Drepanopeziza</taxon>
    </lineage>
</organism>
<evidence type="ECO:0000313" key="2">
    <source>
        <dbReference type="EMBL" id="EKD21730.1"/>
    </source>
</evidence>
<evidence type="ECO:0000256" key="1">
    <source>
        <dbReference type="SAM" id="MobiDB-lite"/>
    </source>
</evidence>
<name>K1WVR9_MARBU</name>
<dbReference type="OrthoDB" id="3470276at2759"/>
<dbReference type="Proteomes" id="UP000006753">
    <property type="component" value="Unassembled WGS sequence"/>
</dbReference>
<evidence type="ECO:0008006" key="4">
    <source>
        <dbReference type="Google" id="ProtNLM"/>
    </source>
</evidence>
<dbReference type="EMBL" id="JH921428">
    <property type="protein sequence ID" value="EKD21730.1"/>
    <property type="molecule type" value="Genomic_DNA"/>
</dbReference>
<proteinExistence type="predicted"/>
<evidence type="ECO:0000313" key="3">
    <source>
        <dbReference type="Proteomes" id="UP000006753"/>
    </source>
</evidence>
<keyword evidence="3" id="KW-1185">Reference proteome</keyword>
<feature type="region of interest" description="Disordered" evidence="1">
    <location>
        <begin position="197"/>
        <end position="258"/>
    </location>
</feature>
<dbReference type="KEGG" id="mbe:MBM_00843"/>
<feature type="region of interest" description="Disordered" evidence="1">
    <location>
        <begin position="278"/>
        <end position="316"/>
    </location>
</feature>
<dbReference type="GeneID" id="18756778"/>
<feature type="compositionally biased region" description="Low complexity" evidence="1">
    <location>
        <begin position="303"/>
        <end position="316"/>
    </location>
</feature>
<protein>
    <recommendedName>
        <fullName evidence="4">Fungal N-terminal domain-containing protein</fullName>
    </recommendedName>
</protein>
<dbReference type="InParanoid" id="K1WVR9"/>
<gene>
    <name evidence="2" type="ORF">MBM_00843</name>
</gene>
<accession>K1WVR9</accession>
<sequence length="316" mass="34206">MSRPFNGDLSDLIARGWKSYKVLSQAPEQLRPLCEAVAFFVDILRMAHDAIQENVNQLSASDRWLINSQKEAISMAFDQLETAFAGLRSGQSGIATIATMEGKFMAQSNQLSSFLELLQGYSREKISTALASIPGIESVASDWDALQVELERVGISKELARGNFFLIDQYLKENVSSVNRVVEVHELGVEIGGVVAPVHIDEDDPPPDYTPGSKQGTNEEKGQSLERTNMVVNHSDPEAAMATSSKSPPAYEFEEGQDETLDQDYAKYVKEAIENEAGGFAGSSRSPSHRSGTLAGPLIAAESSNSQGGSVSSNQI</sequence>
<dbReference type="HOGENOM" id="CLU_880214_0_0_1"/>